<dbReference type="KEGG" id="mmai:sS8_3711"/>
<organism evidence="1 2">
    <name type="scientific">Methylocaldum marinum</name>
    <dbReference type="NCBI Taxonomy" id="1432792"/>
    <lineage>
        <taxon>Bacteria</taxon>
        <taxon>Pseudomonadati</taxon>
        <taxon>Pseudomonadota</taxon>
        <taxon>Gammaproteobacteria</taxon>
        <taxon>Methylococcales</taxon>
        <taxon>Methylococcaceae</taxon>
        <taxon>Methylocaldum</taxon>
    </lineage>
</organism>
<protein>
    <submittedName>
        <fullName evidence="1">Uncharacterized protein</fullName>
    </submittedName>
</protein>
<dbReference type="RefSeq" id="WP_119630952.1">
    <property type="nucleotide sequence ID" value="NZ_AP017928.1"/>
</dbReference>
<dbReference type="EMBL" id="AP017928">
    <property type="protein sequence ID" value="BBA35648.1"/>
    <property type="molecule type" value="Genomic_DNA"/>
</dbReference>
<dbReference type="Proteomes" id="UP000266313">
    <property type="component" value="Chromosome"/>
</dbReference>
<evidence type="ECO:0000313" key="2">
    <source>
        <dbReference type="Proteomes" id="UP000266313"/>
    </source>
</evidence>
<name>A0A250KVF3_9GAMM</name>
<proteinExistence type="predicted"/>
<evidence type="ECO:0000313" key="1">
    <source>
        <dbReference type="EMBL" id="BBA35648.1"/>
    </source>
</evidence>
<keyword evidence="2" id="KW-1185">Reference proteome</keyword>
<accession>A0A250KVF3</accession>
<gene>
    <name evidence="1" type="ORF">sS8_3711</name>
</gene>
<sequence>MLDEPADCPPTVKNLWRARGITQKLNKFMVSRKFEGNGVLMKQYIHNIAYKCALILSTLSLLGCVRDIDIAYKDLTVIPVQLYDSYGQALGDIGKYLVLDLESQRDLAALDEAILQFRGTVVLPNGERLMEVGMGAIEEKPHEFLLLERVDKQAKSQGMYSYSAFFFRDLKLDYQGRRIVDLLKDEYKTIEFYVSYKLFVGPEIGRSKLLVLTKDDIINAYQSQSDSKPPISLEVY</sequence>
<reference evidence="1 2" key="1">
    <citation type="submission" date="2016-12" db="EMBL/GenBank/DDBJ databases">
        <title>Genome sequencing of Methylocaldum marinum.</title>
        <authorList>
            <person name="Takeuchi M."/>
            <person name="Kamagata Y."/>
            <person name="Hiraoka S."/>
            <person name="Oshima K."/>
            <person name="Hattori M."/>
            <person name="Iwasaki W."/>
        </authorList>
    </citation>
    <scope>NUCLEOTIDE SEQUENCE [LARGE SCALE GENOMIC DNA]</scope>
    <source>
        <strain evidence="1 2">S8</strain>
    </source>
</reference>
<dbReference type="AlphaFoldDB" id="A0A250KVF3"/>